<proteinExistence type="predicted"/>
<protein>
    <submittedName>
        <fullName evidence="2">Dickkopf-related protein 2</fullName>
    </submittedName>
</protein>
<gene>
    <name evidence="2" type="ORF">C0J50_18507</name>
</gene>
<sequence length="218" mass="24645">MRKRAFHLQLRGHTTSTGDTSGKLIFLAALKNYVRNPMAMWTLAVFAMCLVPEVLCLDSNEIRSSREIVTDSEPTVMTSEKVTVNVSVHNNVRHRQHNPECTSQWGNGCEASKKRRGRKRRPVSDDIVTEKGTKRSKCVRSRDCGEGWCCVQYPGGGRCQRVLQEGEMCLLGGRPKSKSRRRLERCDCMAGLNCLFKPGSLKGQGECHVYDRERDTPR</sequence>
<accession>A0AAD5FN82</accession>
<dbReference type="Gene3D" id="2.10.80.10">
    <property type="entry name" value="Lipase, subunit A"/>
    <property type="match status" value="1"/>
</dbReference>
<evidence type="ECO:0000256" key="1">
    <source>
        <dbReference type="SAM" id="MobiDB-lite"/>
    </source>
</evidence>
<dbReference type="EMBL" id="MU551627">
    <property type="protein sequence ID" value="KAI5622123.1"/>
    <property type="molecule type" value="Genomic_DNA"/>
</dbReference>
<keyword evidence="3" id="KW-1185">Reference proteome</keyword>
<organism evidence="2 3">
    <name type="scientific">Silurus asotus</name>
    <name type="common">Amur catfish</name>
    <name type="synonym">Parasilurus asotus</name>
    <dbReference type="NCBI Taxonomy" id="30991"/>
    <lineage>
        <taxon>Eukaryota</taxon>
        <taxon>Metazoa</taxon>
        <taxon>Chordata</taxon>
        <taxon>Craniata</taxon>
        <taxon>Vertebrata</taxon>
        <taxon>Euteleostomi</taxon>
        <taxon>Actinopterygii</taxon>
        <taxon>Neopterygii</taxon>
        <taxon>Teleostei</taxon>
        <taxon>Ostariophysi</taxon>
        <taxon>Siluriformes</taxon>
        <taxon>Siluridae</taxon>
        <taxon>Silurus</taxon>
    </lineage>
</organism>
<dbReference type="AlphaFoldDB" id="A0AAD5FN82"/>
<dbReference type="Proteomes" id="UP001205998">
    <property type="component" value="Unassembled WGS sequence"/>
</dbReference>
<reference evidence="2" key="1">
    <citation type="submission" date="2018-07" db="EMBL/GenBank/DDBJ databases">
        <title>Comparative genomics of catfishes provides insights into carnivory and benthic adaptation.</title>
        <authorList>
            <person name="Zhang Y."/>
            <person name="Wang D."/>
            <person name="Peng Z."/>
            <person name="Zheng S."/>
            <person name="Shao F."/>
            <person name="Tao W."/>
        </authorList>
    </citation>
    <scope>NUCLEOTIDE SEQUENCE</scope>
    <source>
        <strain evidence="2">Chongqing</strain>
    </source>
</reference>
<evidence type="ECO:0000313" key="3">
    <source>
        <dbReference type="Proteomes" id="UP001205998"/>
    </source>
</evidence>
<feature type="region of interest" description="Disordered" evidence="1">
    <location>
        <begin position="106"/>
        <end position="126"/>
    </location>
</feature>
<comment type="caution">
    <text evidence="2">The sequence shown here is derived from an EMBL/GenBank/DDBJ whole genome shotgun (WGS) entry which is preliminary data.</text>
</comment>
<name>A0AAD5FN82_SILAS</name>
<evidence type="ECO:0000313" key="2">
    <source>
        <dbReference type="EMBL" id="KAI5622123.1"/>
    </source>
</evidence>